<feature type="domain" description="Gingipain" evidence="3">
    <location>
        <begin position="393"/>
        <end position="756"/>
    </location>
</feature>
<name>A0A2V1IKA4_9BACT</name>
<dbReference type="NCBIfam" id="NF033707">
    <property type="entry name" value="T9SS_sortase"/>
    <property type="match status" value="1"/>
</dbReference>
<organism evidence="4 5">
    <name type="scientific">Duncaniella muris</name>
    <dbReference type="NCBI Taxonomy" id="2094150"/>
    <lineage>
        <taxon>Bacteria</taxon>
        <taxon>Pseudomonadati</taxon>
        <taxon>Bacteroidota</taxon>
        <taxon>Bacteroidia</taxon>
        <taxon>Bacteroidales</taxon>
        <taxon>Muribaculaceae</taxon>
        <taxon>Duncaniella</taxon>
    </lineage>
</organism>
<dbReference type="GO" id="GO:0008234">
    <property type="term" value="F:cysteine-type peptidase activity"/>
    <property type="evidence" value="ECO:0007669"/>
    <property type="project" value="InterPro"/>
</dbReference>
<keyword evidence="5" id="KW-1185">Reference proteome</keyword>
<dbReference type="SUPFAM" id="SSF52129">
    <property type="entry name" value="Caspase-like"/>
    <property type="match status" value="1"/>
</dbReference>
<dbReference type="InterPro" id="IPR001769">
    <property type="entry name" value="Gingipain"/>
</dbReference>
<reference evidence="5" key="1">
    <citation type="submission" date="2018-02" db="EMBL/GenBank/DDBJ databases">
        <authorList>
            <person name="Clavel T."/>
            <person name="Strowig T."/>
        </authorList>
    </citation>
    <scope>NUCLEOTIDE SEQUENCE [LARGE SCALE GENOMIC DNA]</scope>
    <source>
        <strain evidence="5">DSM 103720</strain>
    </source>
</reference>
<comment type="caution">
    <text evidence="4">The sequence shown here is derived from an EMBL/GenBank/DDBJ whole genome shotgun (WGS) entry which is preliminary data.</text>
</comment>
<dbReference type="GO" id="GO:0006508">
    <property type="term" value="P:proteolysis"/>
    <property type="evidence" value="ECO:0007669"/>
    <property type="project" value="InterPro"/>
</dbReference>
<keyword evidence="1 2" id="KW-0732">Signal</keyword>
<evidence type="ECO:0000256" key="1">
    <source>
        <dbReference type="ARBA" id="ARBA00022729"/>
    </source>
</evidence>
<sequence>MPSNSKPLSLITASLLALSAQASHAADYAPSSVLASGQWVKVHVDSTSVYRIDYPTLRSWGFDEPEKVRVFGYGSVEQAHPLDTAPDDLPPVTVWHTADAMYFYGEGDERTVPSTSSSIINYRNHYSRGSNYFLTASLPGITIGDTLCTAQTTPVETHLSIDLRHPEEVNFHSAGVFFFSQDLTTLRNGYTFTFSAPDFAGYANLAYRYAYLHSENTAQNIAVTFSGPVTHSAFTPATHKNNTIDNRLYSLSTLKKIPVTAASELPFSVNFSIPAGKQFDRLALAEVYWMYQRKNNFRGPAMFMNFLPSTTPLGINLSGLSDDVEIWDVSDPRAIKRLGHDPLSDGRTLVTLPARSTTEKKLCLFTPGSDIPKPAFAGSVSARNLHAMPATDYLIVTTTAFQPEAERLAEAHRLMQGLDVTVVTQNDIFDEFSSGSPHPNAVRKFVRMLRERPAKPLRYLLLMGAATYDPRHNVSDDGIDYLTGYEVERPDHAVSMATDHATDLYFGFMTDRIAENLSSTFIETSVSIGRAPVLTAAEARIFVDKCIAYLQEPRLAGRPDLAVLVACEGDKDAHLKGSEKLRAILMRNIPSVTCPRIYNALYPFDKKIERKPTFAPMASQVARGPFLLNYTGHSGAYEIGSVMSISHIDRLTFTSMPVTFFASCETTPVDAPFRGIGTKLFLHPSGPIALVGTGRDVYLNNNQTLNEEFARQISLPDGPERLGDVWRTTINLSGKNSSVQRTNNFCYNFLGDPALPVRRPDRRAAVSFSSETGDAESTLDAPSLSPLMLNGRITLADGSTDTAFDGNITLSLYDAPLTTMRYAHASGDSIKPMTLDEKLLYETSAEVKNGLWSATITPPLSSREGRNRLTMLAYSDDGHIACGIDSTLTVRQPLTPIPTDTTGPQINLYLDSPDFINGSETGPSPVLYVSIRDDESGIATGSANIGDLPTAVLDSSTRLADIGPAMRFGTDGSAEVAYTLRNLPAGRHTLTLSARDVAGNTSRETLTFTVVDTMFSAILSTDSTICRKSVELDLAGHPTSGLTSRLIIRNMEGATVFTLDNASFPFAWDFRDSSGAALPDGTYRASVLITDGLRFGSSNEAGFTLIRPHY</sequence>
<dbReference type="Pfam" id="PF01364">
    <property type="entry name" value="Peptidase_C25"/>
    <property type="match status" value="1"/>
</dbReference>
<feature type="chain" id="PRO_5016135823" description="Gingipain domain-containing protein" evidence="2">
    <location>
        <begin position="26"/>
        <end position="1110"/>
    </location>
</feature>
<dbReference type="EMBL" id="PUEC01000012">
    <property type="protein sequence ID" value="PWB02484.1"/>
    <property type="molecule type" value="Genomic_DNA"/>
</dbReference>
<evidence type="ECO:0000259" key="3">
    <source>
        <dbReference type="Pfam" id="PF01364"/>
    </source>
</evidence>
<dbReference type="RefSeq" id="WP_107032141.1">
    <property type="nucleotide sequence ID" value="NZ_CAPEJN010000001.1"/>
</dbReference>
<dbReference type="AlphaFoldDB" id="A0A2V1IKA4"/>
<evidence type="ECO:0000313" key="4">
    <source>
        <dbReference type="EMBL" id="PWB02484.1"/>
    </source>
</evidence>
<evidence type="ECO:0000313" key="5">
    <source>
        <dbReference type="Proteomes" id="UP000244905"/>
    </source>
</evidence>
<dbReference type="Gene3D" id="3.40.50.10390">
    <property type="entry name" value="Gingipain r, domain 1"/>
    <property type="match status" value="1"/>
</dbReference>
<dbReference type="Gene3D" id="3.40.50.1460">
    <property type="match status" value="1"/>
</dbReference>
<dbReference type="CDD" id="cd02258">
    <property type="entry name" value="Peptidase_C25_N"/>
    <property type="match status" value="1"/>
</dbReference>
<dbReference type="InterPro" id="IPR029031">
    <property type="entry name" value="Gingipain_N_sf"/>
</dbReference>
<evidence type="ECO:0000256" key="2">
    <source>
        <dbReference type="SAM" id="SignalP"/>
    </source>
</evidence>
<dbReference type="GeneID" id="82525992"/>
<proteinExistence type="predicted"/>
<protein>
    <recommendedName>
        <fullName evidence="3">Gingipain domain-containing protein</fullName>
    </recommendedName>
</protein>
<gene>
    <name evidence="4" type="ORF">C5O23_06495</name>
</gene>
<dbReference type="Proteomes" id="UP000244905">
    <property type="component" value="Unassembled WGS sequence"/>
</dbReference>
<dbReference type="Gene3D" id="2.60.40.10">
    <property type="entry name" value="Immunoglobulins"/>
    <property type="match status" value="1"/>
</dbReference>
<dbReference type="InterPro" id="IPR013783">
    <property type="entry name" value="Ig-like_fold"/>
</dbReference>
<accession>A0A2V1IKA4</accession>
<dbReference type="InterPro" id="IPR029030">
    <property type="entry name" value="Caspase-like_dom_sf"/>
</dbReference>
<feature type="signal peptide" evidence="2">
    <location>
        <begin position="1"/>
        <end position="25"/>
    </location>
</feature>